<keyword evidence="4 5" id="KW-0408">Iron</keyword>
<evidence type="ECO:0000256" key="5">
    <source>
        <dbReference type="RuleBase" id="RU364048"/>
    </source>
</evidence>
<dbReference type="PANTHER" id="PTHR10543:SF89">
    <property type="entry name" value="CAROTENOID 9,10(9',10')-CLEAVAGE DIOXYGENASE 1"/>
    <property type="match status" value="1"/>
</dbReference>
<evidence type="ECO:0000256" key="3">
    <source>
        <dbReference type="ARBA" id="ARBA00023002"/>
    </source>
</evidence>
<keyword evidence="5" id="KW-0223">Dioxygenase</keyword>
<comment type="cofactor">
    <cofactor evidence="5">
        <name>Fe(2+)</name>
        <dbReference type="ChEBI" id="CHEBI:29033"/>
    </cofactor>
    <text evidence="5">Binds 1 Fe(2+) ion per subunit.</text>
</comment>
<evidence type="ECO:0000313" key="7">
    <source>
        <dbReference type="Proteomes" id="UP001523216"/>
    </source>
</evidence>
<dbReference type="Pfam" id="PF03055">
    <property type="entry name" value="RPE65"/>
    <property type="match status" value="1"/>
</dbReference>
<dbReference type="RefSeq" id="WP_251800853.1">
    <property type="nucleotide sequence ID" value="NZ_JAMQOL010000037.1"/>
</dbReference>
<comment type="similarity">
    <text evidence="1 5">Belongs to the carotenoid oxygenase family.</text>
</comment>
<evidence type="ECO:0000256" key="1">
    <source>
        <dbReference type="ARBA" id="ARBA00006787"/>
    </source>
</evidence>
<dbReference type="PANTHER" id="PTHR10543">
    <property type="entry name" value="BETA-CAROTENE DIOXYGENASE"/>
    <property type="match status" value="1"/>
</dbReference>
<protein>
    <recommendedName>
        <fullName evidence="5">Dioxygenase</fullName>
        <ecNumber evidence="5">1.13.11.-</ecNumber>
    </recommendedName>
</protein>
<accession>A0ABT0Y4U3</accession>
<comment type="caution">
    <text evidence="6">The sequence shown here is derived from an EMBL/GenBank/DDBJ whole genome shotgun (WGS) entry which is preliminary data.</text>
</comment>
<dbReference type="EMBL" id="JAMQOL010000037">
    <property type="protein sequence ID" value="MCM4081058.1"/>
    <property type="molecule type" value="Genomic_DNA"/>
</dbReference>
<proteinExistence type="inferred from homology"/>
<dbReference type="EC" id="1.13.11.-" evidence="5"/>
<dbReference type="InterPro" id="IPR004294">
    <property type="entry name" value="Carotenoid_Oase"/>
</dbReference>
<keyword evidence="3 5" id="KW-0560">Oxidoreductase</keyword>
<evidence type="ECO:0000256" key="4">
    <source>
        <dbReference type="ARBA" id="ARBA00023004"/>
    </source>
</evidence>
<gene>
    <name evidence="6" type="ORF">LXN57_26125</name>
</gene>
<dbReference type="Proteomes" id="UP001523216">
    <property type="component" value="Unassembled WGS sequence"/>
</dbReference>
<keyword evidence="7" id="KW-1185">Reference proteome</keyword>
<keyword evidence="2 5" id="KW-0479">Metal-binding</keyword>
<sequence>MSRFLAGEFRPLQGEHTETGLRVVGHLPVELDGLFTQIGPAPAGSPRRAWGGHYPWFMQDGLVCGVRLQDGRARWFRNRWIRSRRAAKSLGMSPAEGPRHFPHDSVNTNIVAHHGLLLALVESGCLPVELSATLDTVRYTDLGGQLPRGFAAHPKIDVSTGDMHLLAYSPVRTWAEHIVITASGRVSKMDRVDLGGRPLVHDIALTPGHVVFFDTPVRFHLSSGLAGGFPYRWRDSHQARIGVLPRGGGPVRWVAVDQCFLYHLVGAEETPGGGLAVRGIRYERLFDRRNSDPLAGPATLWEWRIEPGRDFAHGQEIDDQPQELPRSDPRRQGLASRYYYAVTNEPGNDKHGLLKYDFQRGAAEHRRLESDHVPGETVFVPSASSVAEDHGWLLLFRYDAARDASDLVVLDARDIAGSPVAVVQLPVRVPVGAHSNWITAGELPGPENP</sequence>
<organism evidence="6 7">
    <name type="scientific">Paractinoplanes hotanensis</name>
    <dbReference type="NCBI Taxonomy" id="2906497"/>
    <lineage>
        <taxon>Bacteria</taxon>
        <taxon>Bacillati</taxon>
        <taxon>Actinomycetota</taxon>
        <taxon>Actinomycetes</taxon>
        <taxon>Micromonosporales</taxon>
        <taxon>Micromonosporaceae</taxon>
        <taxon>Paractinoplanes</taxon>
    </lineage>
</organism>
<reference evidence="6 7" key="1">
    <citation type="submission" date="2022-06" db="EMBL/GenBank/DDBJ databases">
        <title>Actinoplanes abujensis sp. nov., isolated from Nigerian arid soil.</title>
        <authorList>
            <person name="Ding P."/>
        </authorList>
    </citation>
    <scope>NUCLEOTIDE SEQUENCE [LARGE SCALE GENOMIC DNA]</scope>
    <source>
        <strain evidence="7">TRM88002</strain>
    </source>
</reference>
<name>A0ABT0Y4U3_9ACTN</name>
<evidence type="ECO:0000313" key="6">
    <source>
        <dbReference type="EMBL" id="MCM4081058.1"/>
    </source>
</evidence>
<evidence type="ECO:0000256" key="2">
    <source>
        <dbReference type="ARBA" id="ARBA00022723"/>
    </source>
</evidence>